<dbReference type="GO" id="GO:0003723">
    <property type="term" value="F:RNA binding"/>
    <property type="evidence" value="ECO:0007669"/>
    <property type="project" value="InterPro"/>
</dbReference>
<dbReference type="PROSITE" id="PS51375">
    <property type="entry name" value="PPR"/>
    <property type="match status" value="3"/>
</dbReference>
<evidence type="ECO:0000313" key="3">
    <source>
        <dbReference type="EMBL" id="KAJ0971294.1"/>
    </source>
</evidence>
<comment type="caution">
    <text evidence="3">The sequence shown here is derived from an EMBL/GenBank/DDBJ whole genome shotgun (WGS) entry which is preliminary data.</text>
</comment>
<dbReference type="GO" id="GO:0009451">
    <property type="term" value="P:RNA modification"/>
    <property type="evidence" value="ECO:0007669"/>
    <property type="project" value="InterPro"/>
</dbReference>
<accession>A0A9D5CE93</accession>
<gene>
    <name evidence="3" type="ORF">J5N97_019253</name>
</gene>
<dbReference type="PANTHER" id="PTHR47926:SF533">
    <property type="entry name" value="DYW DOMAIN-CONTAINING PROTEIN"/>
    <property type="match status" value="1"/>
</dbReference>
<proteinExistence type="predicted"/>
<keyword evidence="1" id="KW-0677">Repeat</keyword>
<reference evidence="3" key="2">
    <citation type="journal article" date="2022" name="Hortic Res">
        <title>The genome of Dioscorea zingiberensis sheds light on the biosynthesis, origin and evolution of the medicinally important diosgenin saponins.</title>
        <authorList>
            <person name="Li Y."/>
            <person name="Tan C."/>
            <person name="Li Z."/>
            <person name="Guo J."/>
            <person name="Li S."/>
            <person name="Chen X."/>
            <person name="Wang C."/>
            <person name="Dai X."/>
            <person name="Yang H."/>
            <person name="Song W."/>
            <person name="Hou L."/>
            <person name="Xu J."/>
            <person name="Tong Z."/>
            <person name="Xu A."/>
            <person name="Yuan X."/>
            <person name="Wang W."/>
            <person name="Yang Q."/>
            <person name="Chen L."/>
            <person name="Sun Z."/>
            <person name="Wang K."/>
            <person name="Pan B."/>
            <person name="Chen J."/>
            <person name="Bao Y."/>
            <person name="Liu F."/>
            <person name="Qi X."/>
            <person name="Gang D.R."/>
            <person name="Wen J."/>
            <person name="Li J."/>
        </authorList>
    </citation>
    <scope>NUCLEOTIDE SEQUENCE</scope>
    <source>
        <strain evidence="3">Dzin_1.0</strain>
    </source>
</reference>
<evidence type="ECO:0000256" key="2">
    <source>
        <dbReference type="PROSITE-ProRule" id="PRU00708"/>
    </source>
</evidence>
<dbReference type="Gene3D" id="1.25.40.10">
    <property type="entry name" value="Tetratricopeptide repeat domain"/>
    <property type="match status" value="4"/>
</dbReference>
<dbReference type="InterPro" id="IPR011990">
    <property type="entry name" value="TPR-like_helical_dom_sf"/>
</dbReference>
<dbReference type="FunFam" id="1.25.40.10:FF:000090">
    <property type="entry name" value="Pentatricopeptide repeat-containing protein, chloroplastic"/>
    <property type="match status" value="1"/>
</dbReference>
<feature type="repeat" description="PPR" evidence="2">
    <location>
        <begin position="58"/>
        <end position="92"/>
    </location>
</feature>
<feature type="repeat" description="PPR" evidence="2">
    <location>
        <begin position="334"/>
        <end position="368"/>
    </location>
</feature>
<dbReference type="Pfam" id="PF01535">
    <property type="entry name" value="PPR"/>
    <property type="match status" value="11"/>
</dbReference>
<keyword evidence="4" id="KW-1185">Reference proteome</keyword>
<dbReference type="OrthoDB" id="185373at2759"/>
<dbReference type="PANTHER" id="PTHR47926">
    <property type="entry name" value="PENTATRICOPEPTIDE REPEAT-CONTAINING PROTEIN"/>
    <property type="match status" value="1"/>
</dbReference>
<evidence type="ECO:0000256" key="1">
    <source>
        <dbReference type="ARBA" id="ARBA00022737"/>
    </source>
</evidence>
<dbReference type="AlphaFoldDB" id="A0A9D5CE93"/>
<feature type="repeat" description="PPR" evidence="2">
    <location>
        <begin position="230"/>
        <end position="264"/>
    </location>
</feature>
<dbReference type="Proteomes" id="UP001085076">
    <property type="component" value="Miscellaneous, Linkage group lg05"/>
</dbReference>
<sequence length="545" mass="61020">MGSHHGSTRKLANLFSYVSKQEPSPLLTVSLTKRITELGRHGQVDEAKDLFDQMTQKTQVSWNAMLSVLTDFGRLGSALELFDEMPEKNSTSYTSMITGLSRAGFVSRARQLFDTIPPSIQNVFSWTSMITCYANTGEPLQALDLFTRHYSEFFKLKILPNSHTFSVLLKSCVSIQSLEAAKQIQTLSVKVLDDDSESSIFVQNSLIDVHAKLGDLVDAQKVFDRMKFKDLSSWNTIMDGYTHHLLIEKALSIFNSMRSKDILSWNIIMAGLSDHRRGKEALRLFIRLLRSEDYTNPNASTYTIILTATTTLTMLEFGKQVHATTVKIGFYNTNIFVCNSLISMYSNCGTVESVEQVFKELHHKDIVSWNSVIQGLGQNGCSKRAMEIAEQALAANKFNHNTFTAILTSCSHGGLVDEGLKYFNSMSEIYGIEQGLDQYVCMVDMLGRAGKVEVALELLCNMPFRANSVAWETLLSACVIHGNVNVSRIAAKELEILKPGNARSYYALASVYQRAGKVEESRRVFDLIWNKELRKNSGFSWIAGA</sequence>
<organism evidence="3 4">
    <name type="scientific">Dioscorea zingiberensis</name>
    <dbReference type="NCBI Taxonomy" id="325984"/>
    <lineage>
        <taxon>Eukaryota</taxon>
        <taxon>Viridiplantae</taxon>
        <taxon>Streptophyta</taxon>
        <taxon>Embryophyta</taxon>
        <taxon>Tracheophyta</taxon>
        <taxon>Spermatophyta</taxon>
        <taxon>Magnoliopsida</taxon>
        <taxon>Liliopsida</taxon>
        <taxon>Dioscoreales</taxon>
        <taxon>Dioscoreaceae</taxon>
        <taxon>Dioscorea</taxon>
    </lineage>
</organism>
<dbReference type="NCBIfam" id="TIGR00756">
    <property type="entry name" value="PPR"/>
    <property type="match status" value="3"/>
</dbReference>
<dbReference type="EMBL" id="JAGGNH010000005">
    <property type="protein sequence ID" value="KAJ0971294.1"/>
    <property type="molecule type" value="Genomic_DNA"/>
</dbReference>
<evidence type="ECO:0008006" key="5">
    <source>
        <dbReference type="Google" id="ProtNLM"/>
    </source>
</evidence>
<protein>
    <recommendedName>
        <fullName evidence="5">Pentatricopeptide repeat-containing protein</fullName>
    </recommendedName>
</protein>
<dbReference type="InterPro" id="IPR002885">
    <property type="entry name" value="PPR_rpt"/>
</dbReference>
<name>A0A9D5CE93_9LILI</name>
<evidence type="ECO:0000313" key="4">
    <source>
        <dbReference type="Proteomes" id="UP001085076"/>
    </source>
</evidence>
<dbReference type="InterPro" id="IPR046960">
    <property type="entry name" value="PPR_At4g14850-like_plant"/>
</dbReference>
<reference evidence="3" key="1">
    <citation type="submission" date="2021-03" db="EMBL/GenBank/DDBJ databases">
        <authorList>
            <person name="Li Z."/>
            <person name="Yang C."/>
        </authorList>
    </citation>
    <scope>NUCLEOTIDE SEQUENCE</scope>
    <source>
        <strain evidence="3">Dzin_1.0</strain>
        <tissue evidence="3">Leaf</tissue>
    </source>
</reference>